<dbReference type="Proteomes" id="UP001321479">
    <property type="component" value="Segment"/>
</dbReference>
<dbReference type="GeneID" id="80558250"/>
<keyword evidence="2" id="KW-1185">Reference proteome</keyword>
<evidence type="ECO:0000313" key="1">
    <source>
        <dbReference type="EMBL" id="BCS83045.1"/>
    </source>
</evidence>
<accession>A0ABM7NSA3</accession>
<proteinExistence type="predicted"/>
<organism evidence="1 2">
    <name type="scientific">Cotonvirus japonicus</name>
    <dbReference type="NCBI Taxonomy" id="2811091"/>
    <lineage>
        <taxon>Viruses</taxon>
        <taxon>Varidnaviria</taxon>
        <taxon>Bamfordvirae</taxon>
        <taxon>Nucleocytoviricota</taxon>
        <taxon>Megaviricetes</taxon>
        <taxon>Imitervirales</taxon>
        <taxon>Mimiviridae</taxon>
        <taxon>Megamimivirinae</taxon>
        <taxon>Cotonvirus</taxon>
        <taxon>Cotonvirus japonicum</taxon>
    </lineage>
</organism>
<dbReference type="RefSeq" id="YP_010841653.1">
    <property type="nucleotide sequence ID" value="NC_079139.1"/>
</dbReference>
<sequence>MTSHNNIFNILNNVEEENNSTFFKKKIRNRAKKVNFPETHNFKNIITTEENMFHAPEIKNINYSNAARQTSHNEEKQYDQNDDSIIVGNKIIIPHETIVKLYKFYGIYRIKMLYISLNRQKHILDSVRLVNPKKSIIFDEVFNYSEIVHRESMIKKCLNVCILYQKILSCYKIILNILSGFQAAKNSPEIYVQKSEEIIKREFSMANHIIEYLDDTMSKYKPQITEYLLKINNFIADIKSLHNTNILDLSSTMSLLYFDTEKYLEKIIEDNDPHINCEYYVNMYVSTPDCFEPVGLKYCTSIKCEDNIDLSTKNKHYNNLMLYHITQEKLREIFNKVKRDNNDDFIRIFYYNPNHSMCNNLNINYNLLEETPFFKMSVEISDLPENSNALTCTIINPILEIMDNDIIPYPLFTNKTINIHNNASDINDLLHVLSEEEYDKLHEDWKNRYSYHDINYNSNNFTVRYLFNELQSNDIIKLNMFDSFIDLVNQKSVLN</sequence>
<evidence type="ECO:0000313" key="2">
    <source>
        <dbReference type="Proteomes" id="UP001321479"/>
    </source>
</evidence>
<protein>
    <submittedName>
        <fullName evidence="1">Uncharacterized protein</fullName>
    </submittedName>
</protein>
<dbReference type="EMBL" id="AP024483">
    <property type="protein sequence ID" value="BCS83045.1"/>
    <property type="molecule type" value="Genomic_DNA"/>
</dbReference>
<reference evidence="1 2" key="1">
    <citation type="submission" date="2021-02" db="EMBL/GenBank/DDBJ databases">
        <title>Cotonvirus japonicus, which uses Golgi apparatus of host cells for its virion factory, phylogenetically links tailed tupanvirus and icosahedral mimivirus.</title>
        <authorList>
            <person name="Takahashi H."/>
            <person name="Fukaya S."/>
            <person name="Song C."/>
            <person name="Murata K."/>
            <person name="Takemura M."/>
        </authorList>
    </citation>
    <scope>NUCLEOTIDE SEQUENCE [LARGE SCALE GENOMIC DNA]</scope>
</reference>
<name>A0ABM7NSA3_9VIRU</name>